<dbReference type="EMBL" id="WTPW01001391">
    <property type="protein sequence ID" value="KAF0438023.1"/>
    <property type="molecule type" value="Genomic_DNA"/>
</dbReference>
<name>A0A8H3XBD4_GIGMA</name>
<keyword evidence="2" id="KW-1185">Reference proteome</keyword>
<protein>
    <submittedName>
        <fullName evidence="1">Uncharacterized protein</fullName>
    </submittedName>
</protein>
<dbReference type="Proteomes" id="UP000439903">
    <property type="component" value="Unassembled WGS sequence"/>
</dbReference>
<reference evidence="1 2" key="1">
    <citation type="journal article" date="2019" name="Environ. Microbiol.">
        <title>At the nexus of three kingdoms: the genome of the mycorrhizal fungus Gigaspora margarita provides insights into plant, endobacterial and fungal interactions.</title>
        <authorList>
            <person name="Venice F."/>
            <person name="Ghignone S."/>
            <person name="Salvioli di Fossalunga A."/>
            <person name="Amselem J."/>
            <person name="Novero M."/>
            <person name="Xianan X."/>
            <person name="Sedzielewska Toro K."/>
            <person name="Morin E."/>
            <person name="Lipzen A."/>
            <person name="Grigoriev I.V."/>
            <person name="Henrissat B."/>
            <person name="Martin F.M."/>
            <person name="Bonfante P."/>
        </authorList>
    </citation>
    <scope>NUCLEOTIDE SEQUENCE [LARGE SCALE GENOMIC DNA]</scope>
    <source>
        <strain evidence="1 2">BEG34</strain>
    </source>
</reference>
<evidence type="ECO:0000313" key="2">
    <source>
        <dbReference type="Proteomes" id="UP000439903"/>
    </source>
</evidence>
<gene>
    <name evidence="1" type="ORF">F8M41_004317</name>
</gene>
<organism evidence="1 2">
    <name type="scientific">Gigaspora margarita</name>
    <dbReference type="NCBI Taxonomy" id="4874"/>
    <lineage>
        <taxon>Eukaryota</taxon>
        <taxon>Fungi</taxon>
        <taxon>Fungi incertae sedis</taxon>
        <taxon>Mucoromycota</taxon>
        <taxon>Glomeromycotina</taxon>
        <taxon>Glomeromycetes</taxon>
        <taxon>Diversisporales</taxon>
        <taxon>Gigasporaceae</taxon>
        <taxon>Gigaspora</taxon>
    </lineage>
</organism>
<dbReference type="AlphaFoldDB" id="A0A8H3XBD4"/>
<proteinExistence type="predicted"/>
<dbReference type="OrthoDB" id="2475236at2759"/>
<evidence type="ECO:0000313" key="1">
    <source>
        <dbReference type="EMBL" id="KAF0438023.1"/>
    </source>
</evidence>
<comment type="caution">
    <text evidence="1">The sequence shown here is derived from an EMBL/GenBank/DDBJ whole genome shotgun (WGS) entry which is preliminary data.</text>
</comment>
<sequence>MSSSISYTDLSQKITDCALPKLLKLCYNSQNQLLNELLEEKKRENADIDIPTIHPPKRNKTQSSKLKLSALCSWLPKDYFAKIKANFTPHLEKNQIKESVTWSQLGYTARQSWIEDVYNKHRHQLGSNKWIVGECLKQKLNDRDNEDNLEQDYIVNLEHKDYVNSVSSTYDAFVLSNYTLPTSSSGIISDEYNDPISDNYIGSAPESDSEAIENHTTQNSKSIKLNIKLIYNFLI</sequence>
<accession>A0A8H3XBD4</accession>